<dbReference type="CDD" id="cd06342">
    <property type="entry name" value="PBP1_ABC_LIVBP-like"/>
    <property type="match status" value="1"/>
</dbReference>
<dbReference type="InterPro" id="IPR000719">
    <property type="entry name" value="Prot_kinase_dom"/>
</dbReference>
<comment type="similarity">
    <text evidence="1">Belongs to the leucine-binding protein family.</text>
</comment>
<evidence type="ECO:0000256" key="1">
    <source>
        <dbReference type="ARBA" id="ARBA00010062"/>
    </source>
</evidence>
<evidence type="ECO:0000256" key="3">
    <source>
        <dbReference type="SAM" id="Phobius"/>
    </source>
</evidence>
<dbReference type="Gene3D" id="3.40.50.2300">
    <property type="match status" value="2"/>
</dbReference>
<sequence length="711" mass="74178">MTTEGTSATPLRPGDPPRLGEYELVGRLGEGGQGTVFLGRDAQGRRAAVKLLHARLSGDARARGRFIRELEVARRVSGFCTAQVLDADIAGDTPYFVSEYVPGPSLKEQVAAGGPLDAQSLVRLAIGTATALAAVHRAGIVHRDFKPGNVLMGPDGPRVIDFGIARALDSGAVTMTSQVVGTPAFMAPEQVAGGAIGPQADLFAWAATMLFAATGRAPFGDDSIPAVMHRILYAEPDLSALPPALTGIVAGCLAKDPARRPGSDAVLMGLLGQVGAAPRTGGPDLLARAATLATGTLPPVAPPPGPLPWPVKPAARPPMRWRVVLPLLAGAMTAVVAAGVTAFVVLNDRAGKGGSNAPASVQVAFLGATTGGFKALGGHMRDGAEVAVDQYNAGRPATRIELVDYDTAGEAGTALARARQLAADDRVVGVIGPLFSADASLAGPYLEANRVPMVSPGATGQEPAGGQGYLRLVVPPIKVSLTGLAQTMVREERPRHVVVVGDDQGWTRPFADHVALALQGRGVRVTRDIVIGWTDRDLRAEVERIKDADPDAVFYPGLFDAAARLIEQARAAGVRAPFYLSDASLTEQFVTDAGREQAEGTVLFCSCTDPAAHTTGPVRSFRDLFRSAFGREAGLYTVEGYDAALALVSAVKAGHTTREAIHRHLGTMNAAGLGQRLRFRPDGHLERAVVHVFQVRGGEIVQIGTSETARP</sequence>
<dbReference type="AlphaFoldDB" id="A0A7W3N4L3"/>
<dbReference type="SUPFAM" id="SSF56112">
    <property type="entry name" value="Protein kinase-like (PK-like)"/>
    <property type="match status" value="1"/>
</dbReference>
<keyword evidence="3" id="KW-0472">Membrane</keyword>
<dbReference type="Gene3D" id="3.30.200.20">
    <property type="entry name" value="Phosphorylase Kinase, domain 1"/>
    <property type="match status" value="1"/>
</dbReference>
<proteinExistence type="inferred from homology"/>
<dbReference type="PANTHER" id="PTHR30483">
    <property type="entry name" value="LEUCINE-SPECIFIC-BINDING PROTEIN"/>
    <property type="match status" value="1"/>
</dbReference>
<dbReference type="Proteomes" id="UP000539313">
    <property type="component" value="Unassembled WGS sequence"/>
</dbReference>
<evidence type="ECO:0000313" key="5">
    <source>
        <dbReference type="EMBL" id="MBA9007405.1"/>
    </source>
</evidence>
<keyword evidence="3" id="KW-0812">Transmembrane</keyword>
<dbReference type="GO" id="GO:0004672">
    <property type="term" value="F:protein kinase activity"/>
    <property type="evidence" value="ECO:0007669"/>
    <property type="project" value="InterPro"/>
</dbReference>
<reference evidence="5 6" key="1">
    <citation type="submission" date="2020-08" db="EMBL/GenBank/DDBJ databases">
        <title>Sequencing the genomes of 1000 actinobacteria strains.</title>
        <authorList>
            <person name="Klenk H.-P."/>
        </authorList>
    </citation>
    <scope>NUCLEOTIDE SEQUENCE [LARGE SCALE GENOMIC DNA]</scope>
    <source>
        <strain evidence="5 6">DSM 45823</strain>
    </source>
</reference>
<dbReference type="Pfam" id="PF13458">
    <property type="entry name" value="Peripla_BP_6"/>
    <property type="match status" value="1"/>
</dbReference>
<dbReference type="InterPro" id="IPR008271">
    <property type="entry name" value="Ser/Thr_kinase_AS"/>
</dbReference>
<name>A0A7W3N4L3_9ACTN</name>
<dbReference type="InterPro" id="IPR011009">
    <property type="entry name" value="Kinase-like_dom_sf"/>
</dbReference>
<evidence type="ECO:0000256" key="2">
    <source>
        <dbReference type="ARBA" id="ARBA00022729"/>
    </source>
</evidence>
<dbReference type="EMBL" id="JACJII010000001">
    <property type="protein sequence ID" value="MBA9007405.1"/>
    <property type="molecule type" value="Genomic_DNA"/>
</dbReference>
<dbReference type="InterPro" id="IPR051010">
    <property type="entry name" value="BCAA_transport"/>
</dbReference>
<protein>
    <submittedName>
        <fullName evidence="5">ABC-type branched-subunit amino acid transport system substrate-binding protein</fullName>
    </submittedName>
</protein>
<comment type="caution">
    <text evidence="5">The sequence shown here is derived from an EMBL/GenBank/DDBJ whole genome shotgun (WGS) entry which is preliminary data.</text>
</comment>
<dbReference type="PANTHER" id="PTHR30483:SF6">
    <property type="entry name" value="PERIPLASMIC BINDING PROTEIN OF ABC TRANSPORTER FOR NATURAL AMINO ACIDS"/>
    <property type="match status" value="1"/>
</dbReference>
<dbReference type="InterPro" id="IPR028081">
    <property type="entry name" value="Leu-bd"/>
</dbReference>
<feature type="domain" description="Protein kinase" evidence="4">
    <location>
        <begin position="22"/>
        <end position="271"/>
    </location>
</feature>
<dbReference type="CDD" id="cd14014">
    <property type="entry name" value="STKc_PknB_like"/>
    <property type="match status" value="1"/>
</dbReference>
<organism evidence="5 6">
    <name type="scientific">Thermomonospora cellulosilytica</name>
    <dbReference type="NCBI Taxonomy" id="1411118"/>
    <lineage>
        <taxon>Bacteria</taxon>
        <taxon>Bacillati</taxon>
        <taxon>Actinomycetota</taxon>
        <taxon>Actinomycetes</taxon>
        <taxon>Streptosporangiales</taxon>
        <taxon>Thermomonosporaceae</taxon>
        <taxon>Thermomonospora</taxon>
    </lineage>
</organism>
<gene>
    <name evidence="5" type="ORF">HNR21_006287</name>
</gene>
<dbReference type="GO" id="GO:0005524">
    <property type="term" value="F:ATP binding"/>
    <property type="evidence" value="ECO:0007669"/>
    <property type="project" value="InterPro"/>
</dbReference>
<dbReference type="PROSITE" id="PS50011">
    <property type="entry name" value="PROTEIN_KINASE_DOM"/>
    <property type="match status" value="1"/>
</dbReference>
<keyword evidence="2" id="KW-0732">Signal</keyword>
<dbReference type="Pfam" id="PF00069">
    <property type="entry name" value="Pkinase"/>
    <property type="match status" value="1"/>
</dbReference>
<feature type="transmembrane region" description="Helical" evidence="3">
    <location>
        <begin position="323"/>
        <end position="346"/>
    </location>
</feature>
<evidence type="ECO:0000259" key="4">
    <source>
        <dbReference type="PROSITE" id="PS50011"/>
    </source>
</evidence>
<keyword evidence="3" id="KW-1133">Transmembrane helix</keyword>
<dbReference type="PROSITE" id="PS00108">
    <property type="entry name" value="PROTEIN_KINASE_ST"/>
    <property type="match status" value="1"/>
</dbReference>
<keyword evidence="6" id="KW-1185">Reference proteome</keyword>
<accession>A0A7W3N4L3</accession>
<dbReference type="InterPro" id="IPR028082">
    <property type="entry name" value="Peripla_BP_I"/>
</dbReference>
<evidence type="ECO:0000313" key="6">
    <source>
        <dbReference type="Proteomes" id="UP000539313"/>
    </source>
</evidence>
<dbReference type="Gene3D" id="1.10.510.10">
    <property type="entry name" value="Transferase(Phosphotransferase) domain 1"/>
    <property type="match status" value="1"/>
</dbReference>
<dbReference type="RefSeq" id="WP_312881446.1">
    <property type="nucleotide sequence ID" value="NZ_JACJII010000001.1"/>
</dbReference>
<dbReference type="SUPFAM" id="SSF53822">
    <property type="entry name" value="Periplasmic binding protein-like I"/>
    <property type="match status" value="1"/>
</dbReference>